<dbReference type="AlphaFoldDB" id="A0A9W8Q398"/>
<proteinExistence type="predicted"/>
<dbReference type="Proteomes" id="UP001144673">
    <property type="component" value="Chromosome 2"/>
</dbReference>
<sequence>MHGAKPHVLNSRQTLSRNLLVNVLPVNATGLVWDSLPGLAPVNDAHSAPAGLNTICPVELLRSHLEIGAIHHLGECDQDVKSQTLQIWLARAGACLQRTPPTGCHSPVQIKIQPG</sequence>
<evidence type="ECO:0000313" key="2">
    <source>
        <dbReference type="Proteomes" id="UP001144673"/>
    </source>
</evidence>
<reference evidence="1" key="1">
    <citation type="journal article" date="2023" name="Access Microbiol">
        <title>De-novo genome assembly for Akanthomyces muscarius, a biocontrol agent of insect agricultural pests.</title>
        <authorList>
            <person name="Erdos Z."/>
            <person name="Studholme D.J."/>
            <person name="Raymond B."/>
            <person name="Sharma M."/>
        </authorList>
    </citation>
    <scope>NUCLEOTIDE SEQUENCE</scope>
    <source>
        <strain evidence="1">Ve6</strain>
    </source>
</reference>
<dbReference type="GeneID" id="80891588"/>
<evidence type="ECO:0000313" key="1">
    <source>
        <dbReference type="EMBL" id="KAJ4145581.1"/>
    </source>
</evidence>
<dbReference type="KEGG" id="amus:LMH87_004429"/>
<gene>
    <name evidence="1" type="ORF">LMH87_004429</name>
</gene>
<dbReference type="EMBL" id="JAJHUN010000011">
    <property type="protein sequence ID" value="KAJ4145581.1"/>
    <property type="molecule type" value="Genomic_DNA"/>
</dbReference>
<protein>
    <submittedName>
        <fullName evidence="1">Uncharacterized protein</fullName>
    </submittedName>
</protein>
<name>A0A9W8Q398_AKAMU</name>
<accession>A0A9W8Q398</accession>
<comment type="caution">
    <text evidence="1">The sequence shown here is derived from an EMBL/GenBank/DDBJ whole genome shotgun (WGS) entry which is preliminary data.</text>
</comment>
<organism evidence="1 2">
    <name type="scientific">Akanthomyces muscarius</name>
    <name type="common">Entomopathogenic fungus</name>
    <name type="synonym">Lecanicillium muscarium</name>
    <dbReference type="NCBI Taxonomy" id="2231603"/>
    <lineage>
        <taxon>Eukaryota</taxon>
        <taxon>Fungi</taxon>
        <taxon>Dikarya</taxon>
        <taxon>Ascomycota</taxon>
        <taxon>Pezizomycotina</taxon>
        <taxon>Sordariomycetes</taxon>
        <taxon>Hypocreomycetidae</taxon>
        <taxon>Hypocreales</taxon>
        <taxon>Cordycipitaceae</taxon>
        <taxon>Akanthomyces</taxon>
    </lineage>
</organism>
<dbReference type="RefSeq" id="XP_056049251.1">
    <property type="nucleotide sequence ID" value="XM_056195643.1"/>
</dbReference>
<keyword evidence="2" id="KW-1185">Reference proteome</keyword>